<dbReference type="AlphaFoldDB" id="A0A0K2TUB4"/>
<dbReference type="EMBL" id="HACA01011906">
    <property type="protein sequence ID" value="CDW29267.1"/>
    <property type="molecule type" value="Transcribed_RNA"/>
</dbReference>
<sequence>MKHFFTKKKKINNAKSCRCWKKLVFKIVFKKALCRSQKVKLSCVMRGFQGYTRKQNLNLIVFLDCDIILLIVFTWRNIKMTFVT</sequence>
<accession>A0A0K2TUB4</accession>
<feature type="transmembrane region" description="Helical" evidence="1">
    <location>
        <begin position="56"/>
        <end position="75"/>
    </location>
</feature>
<reference evidence="2" key="1">
    <citation type="submission" date="2014-05" db="EMBL/GenBank/DDBJ databases">
        <authorList>
            <person name="Chronopoulou M."/>
        </authorList>
    </citation>
    <scope>NUCLEOTIDE SEQUENCE</scope>
    <source>
        <tissue evidence="2">Whole organism</tissue>
    </source>
</reference>
<organism evidence="2">
    <name type="scientific">Lepeophtheirus salmonis</name>
    <name type="common">Salmon louse</name>
    <name type="synonym">Caligus salmonis</name>
    <dbReference type="NCBI Taxonomy" id="72036"/>
    <lineage>
        <taxon>Eukaryota</taxon>
        <taxon>Metazoa</taxon>
        <taxon>Ecdysozoa</taxon>
        <taxon>Arthropoda</taxon>
        <taxon>Crustacea</taxon>
        <taxon>Multicrustacea</taxon>
        <taxon>Hexanauplia</taxon>
        <taxon>Copepoda</taxon>
        <taxon>Siphonostomatoida</taxon>
        <taxon>Caligidae</taxon>
        <taxon>Lepeophtheirus</taxon>
    </lineage>
</organism>
<keyword evidence="1" id="KW-0472">Membrane</keyword>
<evidence type="ECO:0000313" key="2">
    <source>
        <dbReference type="EMBL" id="CDW29267.1"/>
    </source>
</evidence>
<evidence type="ECO:0000256" key="1">
    <source>
        <dbReference type="SAM" id="Phobius"/>
    </source>
</evidence>
<keyword evidence="1" id="KW-0812">Transmembrane</keyword>
<keyword evidence="1" id="KW-1133">Transmembrane helix</keyword>
<proteinExistence type="predicted"/>
<name>A0A0K2TUB4_LEPSM</name>
<protein>
    <submittedName>
        <fullName evidence="2">Uncharacterized protein</fullName>
    </submittedName>
</protein>